<name>A0ABS6JHI3_9BACI</name>
<accession>A0ABS6JHI3</accession>
<organism evidence="2 3">
    <name type="scientific">Evansella tamaricis</name>
    <dbReference type="NCBI Taxonomy" id="2069301"/>
    <lineage>
        <taxon>Bacteria</taxon>
        <taxon>Bacillati</taxon>
        <taxon>Bacillota</taxon>
        <taxon>Bacilli</taxon>
        <taxon>Bacillales</taxon>
        <taxon>Bacillaceae</taxon>
        <taxon>Evansella</taxon>
    </lineage>
</organism>
<feature type="transmembrane region" description="Helical" evidence="1">
    <location>
        <begin position="232"/>
        <end position="252"/>
    </location>
</feature>
<dbReference type="EMBL" id="JAHQCS010000086">
    <property type="protein sequence ID" value="MBU9711803.1"/>
    <property type="molecule type" value="Genomic_DNA"/>
</dbReference>
<protein>
    <submittedName>
        <fullName evidence="2">Sporulation protein YpjB</fullName>
    </submittedName>
</protein>
<dbReference type="InterPro" id="IPR014231">
    <property type="entry name" value="Spore_YpjB"/>
</dbReference>
<evidence type="ECO:0000313" key="2">
    <source>
        <dbReference type="EMBL" id="MBU9711803.1"/>
    </source>
</evidence>
<keyword evidence="3" id="KW-1185">Reference proteome</keyword>
<evidence type="ECO:0000313" key="3">
    <source>
        <dbReference type="Proteomes" id="UP000784880"/>
    </source>
</evidence>
<keyword evidence="1" id="KW-0472">Membrane</keyword>
<gene>
    <name evidence="2" type="ORF">KS419_08645</name>
</gene>
<comment type="caution">
    <text evidence="2">The sequence shown here is derived from an EMBL/GenBank/DDBJ whole genome shotgun (WGS) entry which is preliminary data.</text>
</comment>
<keyword evidence="1" id="KW-0812">Transmembrane</keyword>
<dbReference type="RefSeq" id="WP_217065877.1">
    <property type="nucleotide sequence ID" value="NZ_JAHQCS010000086.1"/>
</dbReference>
<dbReference type="Pfam" id="PF09577">
    <property type="entry name" value="Spore_YpjB"/>
    <property type="match status" value="1"/>
</dbReference>
<dbReference type="Proteomes" id="UP000784880">
    <property type="component" value="Unassembled WGS sequence"/>
</dbReference>
<keyword evidence="1" id="KW-1133">Transmembrane helix</keyword>
<reference evidence="2 3" key="1">
    <citation type="submission" date="2021-06" db="EMBL/GenBank/DDBJ databases">
        <title>Bacillus sp. RD4P76, an endophyte from a halophyte.</title>
        <authorList>
            <person name="Sun J.-Q."/>
        </authorList>
    </citation>
    <scope>NUCLEOTIDE SEQUENCE [LARGE SCALE GENOMIC DNA]</scope>
    <source>
        <strain evidence="2 3">CGMCC 1.15917</strain>
    </source>
</reference>
<sequence length="272" mass="31570">MAERLFKMLLIFSILIVWPFHIVAAEDVNGERDLWRDLNKTSDTILHYVKQGHYEDAKQLLEYFSEQFLEIKASDYDLTMRELQVITSVYEEATEAAVSVSLSHEDRVKKASKLRLLVDVYDSSSQPLWKGTKDSLFAPLTSMRNAVNEGDAQKFQQALNLFVENYETVRPAWGVSLSHENYYKTDSQIQYLKSLRSSFGQDSNLAEHLKLMENQLIYIYDGTEDGASDPSLIWVMLTIGGAIIFALSYTGWRKYRAEQEKEKELKRKRRRI</sequence>
<proteinExistence type="predicted"/>
<evidence type="ECO:0000256" key="1">
    <source>
        <dbReference type="SAM" id="Phobius"/>
    </source>
</evidence>